<keyword evidence="2" id="KW-0472">Membrane</keyword>
<keyword evidence="2" id="KW-0812">Transmembrane</keyword>
<dbReference type="Proteomes" id="UP000708208">
    <property type="component" value="Unassembled WGS sequence"/>
</dbReference>
<dbReference type="OrthoDB" id="10029527at2759"/>
<dbReference type="AlphaFoldDB" id="A0A8J2J9X8"/>
<feature type="transmembrane region" description="Helical" evidence="2">
    <location>
        <begin position="6"/>
        <end position="24"/>
    </location>
</feature>
<accession>A0A8J2J9X8</accession>
<reference evidence="3" key="1">
    <citation type="submission" date="2021-06" db="EMBL/GenBank/DDBJ databases">
        <authorList>
            <person name="Hodson N. C."/>
            <person name="Mongue J. A."/>
            <person name="Jaron S. K."/>
        </authorList>
    </citation>
    <scope>NUCLEOTIDE SEQUENCE</scope>
</reference>
<gene>
    <name evidence="3" type="ORF">AFUS01_LOCUS3409</name>
</gene>
<comment type="caution">
    <text evidence="3">The sequence shown here is derived from an EMBL/GenBank/DDBJ whole genome shotgun (WGS) entry which is preliminary data.</text>
</comment>
<evidence type="ECO:0000256" key="2">
    <source>
        <dbReference type="SAM" id="Phobius"/>
    </source>
</evidence>
<keyword evidence="4" id="KW-1185">Reference proteome</keyword>
<evidence type="ECO:0000313" key="4">
    <source>
        <dbReference type="Proteomes" id="UP000708208"/>
    </source>
</evidence>
<name>A0A8J2J9X8_9HEXA</name>
<organism evidence="3 4">
    <name type="scientific">Allacma fusca</name>
    <dbReference type="NCBI Taxonomy" id="39272"/>
    <lineage>
        <taxon>Eukaryota</taxon>
        <taxon>Metazoa</taxon>
        <taxon>Ecdysozoa</taxon>
        <taxon>Arthropoda</taxon>
        <taxon>Hexapoda</taxon>
        <taxon>Collembola</taxon>
        <taxon>Symphypleona</taxon>
        <taxon>Sminthuridae</taxon>
        <taxon>Allacma</taxon>
    </lineage>
</organism>
<feature type="transmembrane region" description="Helical" evidence="2">
    <location>
        <begin position="73"/>
        <end position="90"/>
    </location>
</feature>
<evidence type="ECO:0000313" key="3">
    <source>
        <dbReference type="EMBL" id="CAG7689511.1"/>
    </source>
</evidence>
<feature type="compositionally biased region" description="Polar residues" evidence="1">
    <location>
        <begin position="148"/>
        <end position="157"/>
    </location>
</feature>
<dbReference type="EMBL" id="CAJVCH010020490">
    <property type="protein sequence ID" value="CAG7689511.1"/>
    <property type="molecule type" value="Genomic_DNA"/>
</dbReference>
<feature type="region of interest" description="Disordered" evidence="1">
    <location>
        <begin position="122"/>
        <end position="157"/>
    </location>
</feature>
<protein>
    <submittedName>
        <fullName evidence="3">Uncharacterized protein</fullName>
    </submittedName>
</protein>
<evidence type="ECO:0000256" key="1">
    <source>
        <dbReference type="SAM" id="MobiDB-lite"/>
    </source>
</evidence>
<proteinExistence type="predicted"/>
<keyword evidence="2" id="KW-1133">Transmembrane helix</keyword>
<sequence>MNANLRPICAIALATLVYFIRQLWRHRIRPEVLIDPPDCEDWVNLSTYDLEKSAVDFGKSVFVSWVTLRSDHYFMWVILTSVFWITLAKVSCLVSFPAILFVMSNGVFIAFPVLKSLKLNGSRRSPVDTGEDDPPKDGATAFPESEMRQMSSWGKRQ</sequence>
<feature type="transmembrane region" description="Helical" evidence="2">
    <location>
        <begin position="96"/>
        <end position="114"/>
    </location>
</feature>